<accession>A0ABW2L6T7</accession>
<dbReference type="Gene3D" id="3.10.450.360">
    <property type="match status" value="2"/>
</dbReference>
<gene>
    <name evidence="1" type="ORF">ACFQY0_09245</name>
</gene>
<dbReference type="RefSeq" id="WP_379711571.1">
    <property type="nucleotide sequence ID" value="NZ_JBHTBS010000004.1"/>
</dbReference>
<dbReference type="EMBL" id="JBHTBS010000004">
    <property type="protein sequence ID" value="MFC7337358.1"/>
    <property type="molecule type" value="Genomic_DNA"/>
</dbReference>
<reference evidence="2" key="1">
    <citation type="journal article" date="2019" name="Int. J. Syst. Evol. Microbiol.">
        <title>The Global Catalogue of Microorganisms (GCM) 10K type strain sequencing project: providing services to taxonomists for standard genome sequencing and annotation.</title>
        <authorList>
            <consortium name="The Broad Institute Genomics Platform"/>
            <consortium name="The Broad Institute Genome Sequencing Center for Infectious Disease"/>
            <person name="Wu L."/>
            <person name="Ma J."/>
        </authorList>
    </citation>
    <scope>NUCLEOTIDE SEQUENCE [LARGE SCALE GENOMIC DNA]</scope>
    <source>
        <strain evidence="2">CGMCC 4.1467</strain>
    </source>
</reference>
<evidence type="ECO:0008006" key="3">
    <source>
        <dbReference type="Google" id="ProtNLM"/>
    </source>
</evidence>
<keyword evidence="2" id="KW-1185">Reference proteome</keyword>
<protein>
    <recommendedName>
        <fullName evidence="3">Beta-lactamase-inhibitor-like PepSY-like domain-containing protein</fullName>
    </recommendedName>
</protein>
<organism evidence="1 2">
    <name type="scientific">Haloferula chungangensis</name>
    <dbReference type="NCBI Taxonomy" id="1048331"/>
    <lineage>
        <taxon>Bacteria</taxon>
        <taxon>Pseudomonadati</taxon>
        <taxon>Verrucomicrobiota</taxon>
        <taxon>Verrucomicrobiia</taxon>
        <taxon>Verrucomicrobiales</taxon>
        <taxon>Verrucomicrobiaceae</taxon>
        <taxon>Haloferula</taxon>
    </lineage>
</organism>
<evidence type="ECO:0000313" key="2">
    <source>
        <dbReference type="Proteomes" id="UP001596472"/>
    </source>
</evidence>
<comment type="caution">
    <text evidence="1">The sequence shown here is derived from an EMBL/GenBank/DDBJ whole genome shotgun (WGS) entry which is preliminary data.</text>
</comment>
<dbReference type="Proteomes" id="UP001596472">
    <property type="component" value="Unassembled WGS sequence"/>
</dbReference>
<dbReference type="SUPFAM" id="SSF160574">
    <property type="entry name" value="BT0923-like"/>
    <property type="match status" value="1"/>
</dbReference>
<name>A0ABW2L6T7_9BACT</name>
<proteinExistence type="predicted"/>
<evidence type="ECO:0000313" key="1">
    <source>
        <dbReference type="EMBL" id="MFC7337358.1"/>
    </source>
</evidence>
<sequence>MKNKPIKQSLVVLTLATGLGAGTLGAREVKIDDCPTAVQATIRQNSGEGKIDEIDFLSLEGKEIYIAEVELPGDKDLKVYVSGDGNLLKTREDVALKEVPEAVRTAISGLEGSVDDIDRETAGKTVTYEVELDRHGKPDLEVTLSADGRVLSQKEEVED</sequence>